<reference evidence="18 19" key="1">
    <citation type="journal article" date="2014" name="World J. Microbiol. Biotechnol.">
        <title>Biodiversity and physiological characteristics of Antarctic and Arctic lichens-associated bacteria.</title>
        <authorList>
            <person name="Lee Y.M."/>
            <person name="Kim E.H."/>
            <person name="Lee H.K."/>
            <person name="Hong S.G."/>
        </authorList>
    </citation>
    <scope>NUCLEOTIDE SEQUENCE [LARGE SCALE GENOMIC DNA]</scope>
    <source>
        <strain evidence="18 19">PAMC 26569</strain>
    </source>
</reference>
<gene>
    <name evidence="18" type="ORF">HN018_10710</name>
</gene>
<dbReference type="PROSITE" id="PS51318">
    <property type="entry name" value="TAT"/>
    <property type="match status" value="1"/>
</dbReference>
<protein>
    <recommendedName>
        <fullName evidence="4">serine-type D-Ala-D-Ala carboxypeptidase</fullName>
        <ecNumber evidence="4">3.4.16.4</ecNumber>
    </recommendedName>
</protein>
<evidence type="ECO:0000256" key="15">
    <source>
        <dbReference type="RuleBase" id="RU004016"/>
    </source>
</evidence>
<dbReference type="EC" id="3.4.16.4" evidence="4"/>
<dbReference type="PANTHER" id="PTHR21581:SF6">
    <property type="entry name" value="TRAFFICKING PROTEIN PARTICLE COMPLEX SUBUNIT 12"/>
    <property type="match status" value="1"/>
</dbReference>
<name>A0A6M8HWH9_9PROT</name>
<dbReference type="InterPro" id="IPR037167">
    <property type="entry name" value="Peptidase_S11_C_sf"/>
</dbReference>
<keyword evidence="10" id="KW-0573">Peptidoglycan synthesis</keyword>
<evidence type="ECO:0000256" key="11">
    <source>
        <dbReference type="ARBA" id="ARBA00023316"/>
    </source>
</evidence>
<dbReference type="SUPFAM" id="SSF69189">
    <property type="entry name" value="Penicillin-binding protein associated domain"/>
    <property type="match status" value="1"/>
</dbReference>
<evidence type="ECO:0000256" key="14">
    <source>
        <dbReference type="PIRSR" id="PIRSR618044-2"/>
    </source>
</evidence>
<feature type="active site" evidence="13">
    <location>
        <position position="165"/>
    </location>
</feature>
<dbReference type="GO" id="GO:0008360">
    <property type="term" value="P:regulation of cell shape"/>
    <property type="evidence" value="ECO:0007669"/>
    <property type="project" value="UniProtKB-KW"/>
</dbReference>
<keyword evidence="11" id="KW-0961">Cell wall biogenesis/degradation</keyword>
<dbReference type="SUPFAM" id="SSF56601">
    <property type="entry name" value="beta-lactamase/transpeptidase-like"/>
    <property type="match status" value="1"/>
</dbReference>
<keyword evidence="6" id="KW-0645">Protease</keyword>
<keyword evidence="9" id="KW-0133">Cell shape</keyword>
<dbReference type="Pfam" id="PF07943">
    <property type="entry name" value="PBP5_C"/>
    <property type="match status" value="1"/>
</dbReference>
<comment type="function">
    <text evidence="1">Removes C-terminal D-alanyl residues from sugar-peptide cell wall precursors.</text>
</comment>
<evidence type="ECO:0000259" key="17">
    <source>
        <dbReference type="SMART" id="SM00936"/>
    </source>
</evidence>
<dbReference type="Pfam" id="PF00768">
    <property type="entry name" value="Peptidase_S11"/>
    <property type="match status" value="1"/>
</dbReference>
<dbReference type="PRINTS" id="PR00725">
    <property type="entry name" value="DADACBPTASE1"/>
</dbReference>
<dbReference type="SMART" id="SM00936">
    <property type="entry name" value="PBP5_C"/>
    <property type="match status" value="1"/>
</dbReference>
<dbReference type="EMBL" id="CP053708">
    <property type="protein sequence ID" value="QKE92586.1"/>
    <property type="molecule type" value="Genomic_DNA"/>
</dbReference>
<evidence type="ECO:0000256" key="7">
    <source>
        <dbReference type="ARBA" id="ARBA00022729"/>
    </source>
</evidence>
<evidence type="ECO:0000256" key="10">
    <source>
        <dbReference type="ARBA" id="ARBA00022984"/>
    </source>
</evidence>
<evidence type="ECO:0000313" key="18">
    <source>
        <dbReference type="EMBL" id="QKE92586.1"/>
    </source>
</evidence>
<dbReference type="RefSeq" id="WP_171835689.1">
    <property type="nucleotide sequence ID" value="NZ_CP053708.1"/>
</dbReference>
<evidence type="ECO:0000256" key="3">
    <source>
        <dbReference type="ARBA" id="ARBA00007164"/>
    </source>
</evidence>
<dbReference type="InterPro" id="IPR001967">
    <property type="entry name" value="Peptidase_S11_N"/>
</dbReference>
<organism evidence="18 19">
    <name type="scientific">Lichenicola cladoniae</name>
    <dbReference type="NCBI Taxonomy" id="1484109"/>
    <lineage>
        <taxon>Bacteria</taxon>
        <taxon>Pseudomonadati</taxon>
        <taxon>Pseudomonadota</taxon>
        <taxon>Alphaproteobacteria</taxon>
        <taxon>Acetobacterales</taxon>
        <taxon>Acetobacteraceae</taxon>
        <taxon>Lichenicola</taxon>
    </lineage>
</organism>
<feature type="region of interest" description="Disordered" evidence="16">
    <location>
        <begin position="29"/>
        <end position="72"/>
    </location>
</feature>
<dbReference type="Gene3D" id="3.40.710.10">
    <property type="entry name" value="DD-peptidase/beta-lactamase superfamily"/>
    <property type="match status" value="1"/>
</dbReference>
<dbReference type="InterPro" id="IPR006311">
    <property type="entry name" value="TAT_signal"/>
</dbReference>
<dbReference type="InterPro" id="IPR018044">
    <property type="entry name" value="Peptidase_S11"/>
</dbReference>
<keyword evidence="8" id="KW-0378">Hydrolase</keyword>
<evidence type="ECO:0000256" key="9">
    <source>
        <dbReference type="ARBA" id="ARBA00022960"/>
    </source>
</evidence>
<dbReference type="GO" id="GO:0006508">
    <property type="term" value="P:proteolysis"/>
    <property type="evidence" value="ECO:0007669"/>
    <property type="project" value="UniProtKB-KW"/>
</dbReference>
<keyword evidence="19" id="KW-1185">Reference proteome</keyword>
<feature type="domain" description="Peptidase S11 D-Ala-D-Ala carboxypeptidase A C-terminal" evidence="17">
    <location>
        <begin position="316"/>
        <end position="406"/>
    </location>
</feature>
<evidence type="ECO:0000256" key="2">
    <source>
        <dbReference type="ARBA" id="ARBA00004752"/>
    </source>
</evidence>
<evidence type="ECO:0000256" key="5">
    <source>
        <dbReference type="ARBA" id="ARBA00022645"/>
    </source>
</evidence>
<dbReference type="UniPathway" id="UPA00219"/>
<accession>A0A6M8HWH9</accession>
<dbReference type="InterPro" id="IPR012907">
    <property type="entry name" value="Peptidase_S11_C"/>
</dbReference>
<dbReference type="InterPro" id="IPR012338">
    <property type="entry name" value="Beta-lactam/transpept-like"/>
</dbReference>
<dbReference type="Gene3D" id="2.60.410.10">
    <property type="entry name" value="D-Ala-D-Ala carboxypeptidase, C-terminal domain"/>
    <property type="match status" value="1"/>
</dbReference>
<comment type="pathway">
    <text evidence="2">Cell wall biogenesis; peptidoglycan biosynthesis.</text>
</comment>
<comment type="similarity">
    <text evidence="3 15">Belongs to the peptidase S11 family.</text>
</comment>
<comment type="catalytic activity">
    <reaction evidence="12">
        <text>Preferential cleavage: (Ac)2-L-Lys-D-Ala-|-D-Ala. Also transpeptidation of peptidyl-alanyl moieties that are N-acyl substituents of D-alanine.</text>
        <dbReference type="EC" id="3.4.16.4"/>
    </reaction>
</comment>
<sequence>MNVPSRRILLSGAGSIVVSSSLASGFGALARPRHPVPAHPASKPTPDSDDDSSATDGTAQAGAGSPAETPVGPLDTEARWAFAVDFQTGTVLLQKAADERMPPSSLTKMMTAYIVFGMLKEGRLHLDQMLPVSEKAWRMQGSKMFVPLGSQIAVSDLIRGMLIQSGNDACIVLAEGIAGSEEQFVALMNAKAKTIGLTNSQFRNVTGWPDPDHFMSARDVATLAHRLIADFPDDYHFFSEKDYKFNNINQGNRNVLVDKGLADGLKTGHTDAGGFGLCASSDRGGRRITLVVNGLPSSKARASEGARLLNWAFANFENARVLSRGQVLQTVPVWLGLLPSVTACAAADLVLTVPHGWQNRVKVALDYQSPVTAPIAKGQQVGLITISGAGVTDIQVPLVAVDAVARMGLPARAVAVLKHYLGRS</sequence>
<dbReference type="KEGG" id="lck:HN018_10710"/>
<feature type="active site" description="Proton acceptor" evidence="13">
    <location>
        <position position="108"/>
    </location>
</feature>
<evidence type="ECO:0000256" key="12">
    <source>
        <dbReference type="ARBA" id="ARBA00034000"/>
    </source>
</evidence>
<proteinExistence type="inferred from homology"/>
<dbReference type="AlphaFoldDB" id="A0A6M8HWH9"/>
<dbReference type="GO" id="GO:0009252">
    <property type="term" value="P:peptidoglycan biosynthetic process"/>
    <property type="evidence" value="ECO:0007669"/>
    <property type="project" value="UniProtKB-UniPathway"/>
</dbReference>
<evidence type="ECO:0000256" key="8">
    <source>
        <dbReference type="ARBA" id="ARBA00022801"/>
    </source>
</evidence>
<evidence type="ECO:0000313" key="19">
    <source>
        <dbReference type="Proteomes" id="UP000500767"/>
    </source>
</evidence>
<dbReference type="GO" id="GO:0009002">
    <property type="term" value="F:serine-type D-Ala-D-Ala carboxypeptidase activity"/>
    <property type="evidence" value="ECO:0007669"/>
    <property type="project" value="UniProtKB-EC"/>
</dbReference>
<evidence type="ECO:0000256" key="13">
    <source>
        <dbReference type="PIRSR" id="PIRSR618044-1"/>
    </source>
</evidence>
<evidence type="ECO:0000256" key="4">
    <source>
        <dbReference type="ARBA" id="ARBA00012448"/>
    </source>
</evidence>
<dbReference type="Proteomes" id="UP000500767">
    <property type="component" value="Chromosome"/>
</dbReference>
<keyword evidence="5 18" id="KW-0121">Carboxypeptidase</keyword>
<dbReference type="GO" id="GO:0071555">
    <property type="term" value="P:cell wall organization"/>
    <property type="evidence" value="ECO:0007669"/>
    <property type="project" value="UniProtKB-KW"/>
</dbReference>
<feature type="binding site" evidence="14">
    <location>
        <position position="266"/>
    </location>
    <ligand>
        <name>substrate</name>
    </ligand>
</feature>
<dbReference type="InterPro" id="IPR015956">
    <property type="entry name" value="Peniciliin-bd_prot_C_sf"/>
</dbReference>
<evidence type="ECO:0000256" key="1">
    <source>
        <dbReference type="ARBA" id="ARBA00003217"/>
    </source>
</evidence>
<feature type="active site" description="Acyl-ester intermediate" evidence="13">
    <location>
        <position position="105"/>
    </location>
</feature>
<evidence type="ECO:0000256" key="6">
    <source>
        <dbReference type="ARBA" id="ARBA00022670"/>
    </source>
</evidence>
<evidence type="ECO:0000256" key="16">
    <source>
        <dbReference type="SAM" id="MobiDB-lite"/>
    </source>
</evidence>
<keyword evidence="7" id="KW-0732">Signal</keyword>
<dbReference type="PANTHER" id="PTHR21581">
    <property type="entry name" value="D-ALANYL-D-ALANINE CARBOXYPEPTIDASE"/>
    <property type="match status" value="1"/>
</dbReference>